<keyword evidence="10" id="KW-0498">Mitosis</keyword>
<evidence type="ECO:0000256" key="4">
    <source>
        <dbReference type="ARBA" id="ARBA00009754"/>
    </source>
</evidence>
<evidence type="ECO:0000256" key="6">
    <source>
        <dbReference type="ARBA" id="ARBA00022454"/>
    </source>
</evidence>
<evidence type="ECO:0000256" key="8">
    <source>
        <dbReference type="ARBA" id="ARBA00022618"/>
    </source>
</evidence>
<evidence type="ECO:0000256" key="14">
    <source>
        <dbReference type="ARBA" id="ARBA00023306"/>
    </source>
</evidence>
<accession>A0AAV5QIB7</accession>
<keyword evidence="11" id="KW-0995">Kinetochore</keyword>
<keyword evidence="8" id="KW-0132">Cell division</keyword>
<comment type="similarity">
    <text evidence="4">Belongs to the DASH complex DAD4 family.</text>
</comment>
<evidence type="ECO:0000256" key="1">
    <source>
        <dbReference type="ARBA" id="ARBA00004123"/>
    </source>
</evidence>
<dbReference type="GO" id="GO:0072686">
    <property type="term" value="C:mitotic spindle"/>
    <property type="evidence" value="ECO:0007669"/>
    <property type="project" value="InterPro"/>
</dbReference>
<keyword evidence="15" id="KW-0137">Centromere</keyword>
<keyword evidence="6" id="KW-0158">Chromosome</keyword>
<keyword evidence="12" id="KW-0206">Cytoskeleton</keyword>
<dbReference type="GO" id="GO:0008608">
    <property type="term" value="P:attachment of spindle microtubules to kinetochore"/>
    <property type="evidence" value="ECO:0007669"/>
    <property type="project" value="InterPro"/>
</dbReference>
<keyword evidence="9" id="KW-0493">Microtubule</keyword>
<dbReference type="GO" id="GO:0005874">
    <property type="term" value="C:microtubule"/>
    <property type="evidence" value="ECO:0007669"/>
    <property type="project" value="UniProtKB-KW"/>
</dbReference>
<evidence type="ECO:0000256" key="2">
    <source>
        <dbReference type="ARBA" id="ARBA00004186"/>
    </source>
</evidence>
<evidence type="ECO:0000256" key="13">
    <source>
        <dbReference type="ARBA" id="ARBA00023242"/>
    </source>
</evidence>
<keyword evidence="14" id="KW-0131">Cell cycle</keyword>
<evidence type="ECO:0000256" key="9">
    <source>
        <dbReference type="ARBA" id="ARBA00022701"/>
    </source>
</evidence>
<keyword evidence="18" id="KW-1185">Reference proteome</keyword>
<dbReference type="AlphaFoldDB" id="A0AAV5QIB7"/>
<evidence type="ECO:0000256" key="3">
    <source>
        <dbReference type="ARBA" id="ARBA00004629"/>
    </source>
</evidence>
<keyword evidence="7" id="KW-0963">Cytoplasm</keyword>
<dbReference type="Proteomes" id="UP001360560">
    <property type="component" value="Unassembled WGS sequence"/>
</dbReference>
<dbReference type="Pfam" id="PF08650">
    <property type="entry name" value="DASH_Dad4"/>
    <property type="match status" value="1"/>
</dbReference>
<evidence type="ECO:0000256" key="15">
    <source>
        <dbReference type="ARBA" id="ARBA00023328"/>
    </source>
</evidence>
<dbReference type="InterPro" id="IPR013959">
    <property type="entry name" value="DASH_Dad4"/>
</dbReference>
<name>A0AAV5QIB7_9ASCO</name>
<evidence type="ECO:0000256" key="10">
    <source>
        <dbReference type="ARBA" id="ARBA00022776"/>
    </source>
</evidence>
<evidence type="ECO:0000256" key="5">
    <source>
        <dbReference type="ARBA" id="ARBA00020259"/>
    </source>
</evidence>
<evidence type="ECO:0000313" key="18">
    <source>
        <dbReference type="Proteomes" id="UP001360560"/>
    </source>
</evidence>
<dbReference type="PANTHER" id="PTHR28222:SF1">
    <property type="entry name" value="DASH COMPLEX SUBUNIT DAD4"/>
    <property type="match status" value="1"/>
</dbReference>
<protein>
    <recommendedName>
        <fullName evidence="5">DASH complex subunit DAD4</fullName>
    </recommendedName>
    <alternativeName>
        <fullName evidence="16">Outer kinetochore protein DAD4</fullName>
    </alternativeName>
</protein>
<evidence type="ECO:0000256" key="11">
    <source>
        <dbReference type="ARBA" id="ARBA00022838"/>
    </source>
</evidence>
<evidence type="ECO:0000256" key="7">
    <source>
        <dbReference type="ARBA" id="ARBA00022490"/>
    </source>
</evidence>
<dbReference type="RefSeq" id="XP_064851130.1">
    <property type="nucleotide sequence ID" value="XM_064995058.1"/>
</dbReference>
<reference evidence="17 18" key="1">
    <citation type="journal article" date="2023" name="Elife">
        <title>Identification of key yeast species and microbe-microbe interactions impacting larval growth of Drosophila in the wild.</title>
        <authorList>
            <person name="Mure A."/>
            <person name="Sugiura Y."/>
            <person name="Maeda R."/>
            <person name="Honda K."/>
            <person name="Sakurai N."/>
            <person name="Takahashi Y."/>
            <person name="Watada M."/>
            <person name="Katoh T."/>
            <person name="Gotoh A."/>
            <person name="Gotoh Y."/>
            <person name="Taniguchi I."/>
            <person name="Nakamura K."/>
            <person name="Hayashi T."/>
            <person name="Katayama T."/>
            <person name="Uemura T."/>
            <person name="Hattori Y."/>
        </authorList>
    </citation>
    <scope>NUCLEOTIDE SEQUENCE [LARGE SCALE GENOMIC DNA]</scope>
    <source>
        <strain evidence="17 18">SC-9</strain>
    </source>
</reference>
<comment type="caution">
    <text evidence="17">The sequence shown here is derived from an EMBL/GenBank/DDBJ whole genome shotgun (WGS) entry which is preliminary data.</text>
</comment>
<dbReference type="PANTHER" id="PTHR28222">
    <property type="entry name" value="DASH COMPLEX SUBUNIT DAD4"/>
    <property type="match status" value="1"/>
</dbReference>
<keyword evidence="13" id="KW-0539">Nucleus</keyword>
<evidence type="ECO:0000313" key="17">
    <source>
        <dbReference type="EMBL" id="GMM34130.1"/>
    </source>
</evidence>
<dbReference type="GO" id="GO:0042729">
    <property type="term" value="C:DASH complex"/>
    <property type="evidence" value="ECO:0007669"/>
    <property type="project" value="InterPro"/>
</dbReference>
<evidence type="ECO:0000256" key="16">
    <source>
        <dbReference type="ARBA" id="ARBA00030569"/>
    </source>
</evidence>
<comment type="subcellular location">
    <subcellularLocation>
        <location evidence="3">Chromosome</location>
        <location evidence="3">Centromere</location>
        <location evidence="3">Kinetochore</location>
    </subcellularLocation>
    <subcellularLocation>
        <location evidence="2">Cytoplasm</location>
        <location evidence="2">Cytoskeleton</location>
        <location evidence="2">Spindle</location>
    </subcellularLocation>
    <subcellularLocation>
        <location evidence="1">Nucleus</location>
    </subcellularLocation>
</comment>
<dbReference type="GeneID" id="90072109"/>
<sequence length="74" mass="8550">MNNPNDEVHANKLSAIVGSLEKLNQSVSTVNKLLEEIVQENHETEIISEIWEHYDKGAELMLRSQKLSQQYQKK</sequence>
<dbReference type="GO" id="GO:0051301">
    <property type="term" value="P:cell division"/>
    <property type="evidence" value="ECO:0007669"/>
    <property type="project" value="UniProtKB-KW"/>
</dbReference>
<organism evidence="17 18">
    <name type="scientific">Saccharomycopsis crataegensis</name>
    <dbReference type="NCBI Taxonomy" id="43959"/>
    <lineage>
        <taxon>Eukaryota</taxon>
        <taxon>Fungi</taxon>
        <taxon>Dikarya</taxon>
        <taxon>Ascomycota</taxon>
        <taxon>Saccharomycotina</taxon>
        <taxon>Saccharomycetes</taxon>
        <taxon>Saccharomycopsidaceae</taxon>
        <taxon>Saccharomycopsis</taxon>
    </lineage>
</organism>
<evidence type="ECO:0000256" key="12">
    <source>
        <dbReference type="ARBA" id="ARBA00023212"/>
    </source>
</evidence>
<proteinExistence type="inferred from homology"/>
<gene>
    <name evidence="17" type="ORF">DASC09_014550</name>
</gene>
<dbReference type="EMBL" id="BTFZ01000002">
    <property type="protein sequence ID" value="GMM34130.1"/>
    <property type="molecule type" value="Genomic_DNA"/>
</dbReference>